<name>A0A090EKX2_MESPL</name>
<keyword evidence="1" id="KW-1133">Transmembrane helix</keyword>
<dbReference type="AlphaFoldDB" id="A0A090EKX2"/>
<keyword evidence="1" id="KW-0812">Transmembrane</keyword>
<dbReference type="Proteomes" id="UP000045285">
    <property type="component" value="Unassembled WGS sequence"/>
</dbReference>
<sequence>MGLEFDDRLSAETEAVTAVIWICCCGLALMAAGYLGVLGNSIGMPLDGPSGRRFLKKAVKKRGVDLTRIPDRVWWEIVEVSIATARYNGNFRAEFACQLIREADAIARTVSGVTSEPQDRQVRDILVRNGVIAPY</sequence>
<evidence type="ECO:0000313" key="2">
    <source>
        <dbReference type="EMBL" id="CDX17177.1"/>
    </source>
</evidence>
<organism evidence="3 5">
    <name type="scientific">Mesorhizobium plurifarium</name>
    <dbReference type="NCBI Taxonomy" id="69974"/>
    <lineage>
        <taxon>Bacteria</taxon>
        <taxon>Pseudomonadati</taxon>
        <taxon>Pseudomonadota</taxon>
        <taxon>Alphaproteobacteria</taxon>
        <taxon>Hyphomicrobiales</taxon>
        <taxon>Phyllobacteriaceae</taxon>
        <taxon>Mesorhizobium</taxon>
    </lineage>
</organism>
<dbReference type="EMBL" id="CCMZ01000016">
    <property type="protein sequence ID" value="CDX17177.1"/>
    <property type="molecule type" value="Genomic_DNA"/>
</dbReference>
<dbReference type="STRING" id="69974.MPLDJ20_140316"/>
<proteinExistence type="predicted"/>
<feature type="transmembrane region" description="Helical" evidence="1">
    <location>
        <begin position="15"/>
        <end position="37"/>
    </location>
</feature>
<gene>
    <name evidence="2" type="ORF">MPL3356_230080</name>
    <name evidence="3" type="ORF">MPLDJ20_140316</name>
</gene>
<accession>A0A090EKX2</accession>
<evidence type="ECO:0000313" key="5">
    <source>
        <dbReference type="Proteomes" id="UP000046373"/>
    </source>
</evidence>
<evidence type="ECO:0000313" key="4">
    <source>
        <dbReference type="Proteomes" id="UP000045285"/>
    </source>
</evidence>
<keyword evidence="1" id="KW-0472">Membrane</keyword>
<evidence type="ECO:0000256" key="1">
    <source>
        <dbReference type="SAM" id="Phobius"/>
    </source>
</evidence>
<keyword evidence="4" id="KW-1185">Reference proteome</keyword>
<reference evidence="3 5" key="1">
    <citation type="submission" date="2014-08" db="EMBL/GenBank/DDBJ databases">
        <authorList>
            <person name="Moulin Lionel"/>
        </authorList>
    </citation>
    <scope>NUCLEOTIDE SEQUENCE [LARGE SCALE GENOMIC DNA]</scope>
</reference>
<dbReference type="Proteomes" id="UP000046373">
    <property type="component" value="Unassembled WGS sequence"/>
</dbReference>
<dbReference type="EMBL" id="CCNB01000006">
    <property type="protein sequence ID" value="CDX31527.1"/>
    <property type="molecule type" value="Genomic_DNA"/>
</dbReference>
<protein>
    <submittedName>
        <fullName evidence="3">Uncharacterized protein</fullName>
    </submittedName>
</protein>
<evidence type="ECO:0000313" key="3">
    <source>
        <dbReference type="EMBL" id="CDX31527.1"/>
    </source>
</evidence>
<reference evidence="4" key="2">
    <citation type="submission" date="2014-08" db="EMBL/GenBank/DDBJ databases">
        <authorList>
            <person name="Moulin L."/>
        </authorList>
    </citation>
    <scope>NUCLEOTIDE SEQUENCE [LARGE SCALE GENOMIC DNA]</scope>
</reference>